<dbReference type="InterPro" id="IPR012020">
    <property type="entry name" value="ABHD4"/>
</dbReference>
<feature type="domain" description="AB hydrolase-1" evidence="4">
    <location>
        <begin position="123"/>
        <end position="367"/>
    </location>
</feature>
<dbReference type="GO" id="GO:0051792">
    <property type="term" value="P:medium-chain fatty acid biosynthetic process"/>
    <property type="evidence" value="ECO:0007669"/>
    <property type="project" value="TreeGrafter"/>
</dbReference>
<feature type="transmembrane region" description="Helical" evidence="3">
    <location>
        <begin position="20"/>
        <end position="40"/>
    </location>
</feature>
<keyword evidence="3" id="KW-1133">Transmembrane helix</keyword>
<proteinExistence type="inferred from homology"/>
<evidence type="ECO:0000256" key="3">
    <source>
        <dbReference type="SAM" id="Phobius"/>
    </source>
</evidence>
<evidence type="ECO:0000256" key="2">
    <source>
        <dbReference type="PIRSR" id="PIRSR005211-1"/>
    </source>
</evidence>
<feature type="active site" description="Charge relay system" evidence="2">
    <location>
        <position position="332"/>
    </location>
</feature>
<dbReference type="PANTHER" id="PTHR10794:SF63">
    <property type="entry name" value="ALPHA_BETA HYDROLASE 1, ISOFORM A"/>
    <property type="match status" value="1"/>
</dbReference>
<dbReference type="GO" id="GO:0051793">
    <property type="term" value="P:medium-chain fatty acid catabolic process"/>
    <property type="evidence" value="ECO:0007669"/>
    <property type="project" value="TreeGrafter"/>
</dbReference>
<evidence type="ECO:0000313" key="5">
    <source>
        <dbReference type="EMBL" id="CAD5119100.1"/>
    </source>
</evidence>
<dbReference type="PIRSF" id="PIRSF005211">
    <property type="entry name" value="Ab_hydro_YheT"/>
    <property type="match status" value="1"/>
</dbReference>
<dbReference type="InterPro" id="IPR000073">
    <property type="entry name" value="AB_hydrolase_1"/>
</dbReference>
<dbReference type="PANTHER" id="PTHR10794">
    <property type="entry name" value="ABHYDROLASE DOMAIN-CONTAINING PROTEIN"/>
    <property type="match status" value="1"/>
</dbReference>
<feature type="active site" description="Charge relay system" evidence="2">
    <location>
        <position position="361"/>
    </location>
</feature>
<comment type="caution">
    <text evidence="5">The sequence shown here is derived from an EMBL/GenBank/DDBJ whole genome shotgun (WGS) entry which is preliminary data.</text>
</comment>
<keyword evidence="3" id="KW-0472">Membrane</keyword>
<dbReference type="InterPro" id="IPR050960">
    <property type="entry name" value="AB_hydrolase_4_sf"/>
</dbReference>
<comment type="similarity">
    <text evidence="1">Belongs to the AB hydrolase superfamily. AB hydrolase 4 family.</text>
</comment>
<dbReference type="SUPFAM" id="SSF53474">
    <property type="entry name" value="alpha/beta-Hydrolases"/>
    <property type="match status" value="1"/>
</dbReference>
<dbReference type="GO" id="GO:0047372">
    <property type="term" value="F:monoacylglycerol lipase activity"/>
    <property type="evidence" value="ECO:0007669"/>
    <property type="project" value="TreeGrafter"/>
</dbReference>
<dbReference type="EMBL" id="CAJFCJ010000009">
    <property type="protein sequence ID" value="CAD5119100.1"/>
    <property type="molecule type" value="Genomic_DNA"/>
</dbReference>
<evidence type="ECO:0000259" key="4">
    <source>
        <dbReference type="Pfam" id="PF00561"/>
    </source>
</evidence>
<evidence type="ECO:0000313" key="6">
    <source>
        <dbReference type="Proteomes" id="UP000549394"/>
    </source>
</evidence>
<protein>
    <submittedName>
        <fullName evidence="5">DgyrCDS7745</fullName>
    </submittedName>
</protein>
<dbReference type="OrthoDB" id="247542at2759"/>
<dbReference type="GO" id="GO:0008126">
    <property type="term" value="F:acetylesterase activity"/>
    <property type="evidence" value="ECO:0007669"/>
    <property type="project" value="TreeGrafter"/>
</dbReference>
<dbReference type="InterPro" id="IPR029058">
    <property type="entry name" value="AB_hydrolase_fold"/>
</dbReference>
<feature type="active site" description="Charge relay system" evidence="2">
    <location>
        <position position="202"/>
    </location>
</feature>
<organism evidence="5 6">
    <name type="scientific">Dimorphilus gyrociliatus</name>
    <dbReference type="NCBI Taxonomy" id="2664684"/>
    <lineage>
        <taxon>Eukaryota</taxon>
        <taxon>Metazoa</taxon>
        <taxon>Spiralia</taxon>
        <taxon>Lophotrochozoa</taxon>
        <taxon>Annelida</taxon>
        <taxon>Polychaeta</taxon>
        <taxon>Polychaeta incertae sedis</taxon>
        <taxon>Dinophilidae</taxon>
        <taxon>Dimorphilus</taxon>
    </lineage>
</organism>
<reference evidence="5 6" key="1">
    <citation type="submission" date="2020-08" db="EMBL/GenBank/DDBJ databases">
        <authorList>
            <person name="Hejnol A."/>
        </authorList>
    </citation>
    <scope>NUCLEOTIDE SEQUENCE [LARGE SCALE GENOMIC DNA]</scope>
</reference>
<dbReference type="Gene3D" id="3.40.50.1820">
    <property type="entry name" value="alpha/beta hydrolase"/>
    <property type="match status" value="1"/>
</dbReference>
<name>A0A7I8VS54_9ANNE</name>
<dbReference type="Pfam" id="PF00561">
    <property type="entry name" value="Abhydrolase_1"/>
    <property type="match status" value="1"/>
</dbReference>
<dbReference type="Proteomes" id="UP000549394">
    <property type="component" value="Unassembled WGS sequence"/>
</dbReference>
<feature type="transmembrane region" description="Helical" evidence="3">
    <location>
        <begin position="194"/>
        <end position="213"/>
    </location>
</feature>
<keyword evidence="3" id="KW-0812">Transmembrane</keyword>
<gene>
    <name evidence="5" type="ORF">DGYR_LOCUS7385</name>
</gene>
<sequence>MSAAFDSLSNLLDFSKKTSVLPLFTGCTAAYIVYYLLWLVKKPIIACNPSKKHFLLERMPILKRKFWPTIWCTGYRLQTIVRMFIKENPQVGFDRETINLKDTGEIALDWLHPEEDDEKKLIVLILPGLVGSSDESYCRHYAQQAYNRNVRSVVFNYRGNGGSTLRTARTYCATYTDDLSQVIQHVQKRYPKNAGILAAGVSLGGLILTNYLAKVGKNSGIKAGFTVSAAWNVFESCKALEQPINWFVFNRLLAEALISKVKEHAQLFKNEFKDSLDFKKVWNAKTIREFDDSFTCRQFGYSSYVEYYEDACTHKKLHHIQTPLLCLNAADDPFSPAHAIPLEEAEKSENVAIIVTAKGGHIGFMEGMWPSGANYMDLVLAEYIDVTSSS</sequence>
<accession>A0A7I8VS54</accession>
<evidence type="ECO:0000256" key="1">
    <source>
        <dbReference type="ARBA" id="ARBA00010884"/>
    </source>
</evidence>
<dbReference type="AlphaFoldDB" id="A0A7I8VS54"/>
<keyword evidence="6" id="KW-1185">Reference proteome</keyword>